<feature type="domain" description="Acylphosphatase-like" evidence="7">
    <location>
        <begin position="6"/>
        <end position="93"/>
    </location>
</feature>
<dbReference type="RefSeq" id="WP_039632430.1">
    <property type="nucleotide sequence ID" value="NZ_CP095749.1"/>
</dbReference>
<name>A0ABY8A5I9_9ACTN</name>
<evidence type="ECO:0000313" key="9">
    <source>
        <dbReference type="Proteomes" id="UP001218629"/>
    </source>
</evidence>
<evidence type="ECO:0000256" key="1">
    <source>
        <dbReference type="ARBA" id="ARBA00005614"/>
    </source>
</evidence>
<dbReference type="PROSITE" id="PS51160">
    <property type="entry name" value="ACYLPHOSPHATASE_3"/>
    <property type="match status" value="1"/>
</dbReference>
<dbReference type="InterPro" id="IPR017968">
    <property type="entry name" value="Acylphosphatase_CS"/>
</dbReference>
<comment type="similarity">
    <text evidence="1 6">Belongs to the acylphosphatase family.</text>
</comment>
<dbReference type="EC" id="3.6.1.7" evidence="2 5"/>
<comment type="catalytic activity">
    <reaction evidence="4 5">
        <text>an acyl phosphate + H2O = a carboxylate + phosphate + H(+)</text>
        <dbReference type="Rhea" id="RHEA:14965"/>
        <dbReference type="ChEBI" id="CHEBI:15377"/>
        <dbReference type="ChEBI" id="CHEBI:15378"/>
        <dbReference type="ChEBI" id="CHEBI:29067"/>
        <dbReference type="ChEBI" id="CHEBI:43474"/>
        <dbReference type="ChEBI" id="CHEBI:59918"/>
        <dbReference type="EC" id="3.6.1.7"/>
    </reaction>
</comment>
<dbReference type="Proteomes" id="UP001218629">
    <property type="component" value="Chromosome"/>
</dbReference>
<evidence type="ECO:0000256" key="2">
    <source>
        <dbReference type="ARBA" id="ARBA00012150"/>
    </source>
</evidence>
<keyword evidence="5 8" id="KW-0378">Hydrolase</keyword>
<evidence type="ECO:0000256" key="5">
    <source>
        <dbReference type="PROSITE-ProRule" id="PRU00520"/>
    </source>
</evidence>
<reference evidence="8 9" key="1">
    <citation type="submission" date="2022-03" db="EMBL/GenBank/DDBJ databases">
        <title>Streptomyces yunnanensis P86,complete genome.</title>
        <authorList>
            <person name="Chen S."/>
            <person name="Zhang Q."/>
        </authorList>
    </citation>
    <scope>NUCLEOTIDE SEQUENCE [LARGE SCALE GENOMIC DNA]</scope>
    <source>
        <strain evidence="8 9">P86</strain>
    </source>
</reference>
<accession>A0ABY8A5I9</accession>
<evidence type="ECO:0000313" key="8">
    <source>
        <dbReference type="EMBL" id="WEB40210.1"/>
    </source>
</evidence>
<dbReference type="InterPro" id="IPR001792">
    <property type="entry name" value="Acylphosphatase-like_dom"/>
</dbReference>
<proteinExistence type="inferred from homology"/>
<evidence type="ECO:0000256" key="3">
    <source>
        <dbReference type="ARBA" id="ARBA00015991"/>
    </source>
</evidence>
<sequence>MEEEVRMTAWVRGRVQGVGFRWFTRANALRIGGLAGFAVNLGDGRVQVVAEGAKDRCEALLEWLRTGDTPGDVDGVTEIWATPRGGYDGFEIR</sequence>
<dbReference type="EMBL" id="CP095749">
    <property type="protein sequence ID" value="WEB40210.1"/>
    <property type="molecule type" value="Genomic_DNA"/>
</dbReference>
<dbReference type="Gene3D" id="3.30.70.100">
    <property type="match status" value="1"/>
</dbReference>
<dbReference type="InterPro" id="IPR036046">
    <property type="entry name" value="Acylphosphatase-like_dom_sf"/>
</dbReference>
<dbReference type="NCBIfam" id="NF010997">
    <property type="entry name" value="PRK14422.1"/>
    <property type="match status" value="1"/>
</dbReference>
<dbReference type="GO" id="GO:0003998">
    <property type="term" value="F:acylphosphatase activity"/>
    <property type="evidence" value="ECO:0007669"/>
    <property type="project" value="UniProtKB-EC"/>
</dbReference>
<protein>
    <recommendedName>
        <fullName evidence="3 5">acylphosphatase</fullName>
        <ecNumber evidence="2 5">3.6.1.7</ecNumber>
    </recommendedName>
</protein>
<keyword evidence="9" id="KW-1185">Reference proteome</keyword>
<feature type="active site" evidence="5">
    <location>
        <position position="21"/>
    </location>
</feature>
<evidence type="ECO:0000259" key="7">
    <source>
        <dbReference type="PROSITE" id="PS51160"/>
    </source>
</evidence>
<dbReference type="InterPro" id="IPR020456">
    <property type="entry name" value="Acylphosphatase"/>
</dbReference>
<evidence type="ECO:0000256" key="6">
    <source>
        <dbReference type="RuleBase" id="RU004168"/>
    </source>
</evidence>
<dbReference type="Pfam" id="PF00708">
    <property type="entry name" value="Acylphosphatase"/>
    <property type="match status" value="1"/>
</dbReference>
<gene>
    <name evidence="8" type="ORF">MOV08_13565</name>
</gene>
<feature type="active site" evidence="5">
    <location>
        <position position="40"/>
    </location>
</feature>
<dbReference type="SUPFAM" id="SSF54975">
    <property type="entry name" value="Acylphosphatase/BLUF domain-like"/>
    <property type="match status" value="1"/>
</dbReference>
<organism evidence="8 9">
    <name type="scientific">Streptomyces yunnanensis</name>
    <dbReference type="NCBI Taxonomy" id="156453"/>
    <lineage>
        <taxon>Bacteria</taxon>
        <taxon>Bacillati</taxon>
        <taxon>Actinomycetota</taxon>
        <taxon>Actinomycetes</taxon>
        <taxon>Kitasatosporales</taxon>
        <taxon>Streptomycetaceae</taxon>
        <taxon>Streptomyces</taxon>
    </lineage>
</organism>
<evidence type="ECO:0000256" key="4">
    <source>
        <dbReference type="ARBA" id="ARBA00047645"/>
    </source>
</evidence>
<dbReference type="PANTHER" id="PTHR47268">
    <property type="entry name" value="ACYLPHOSPHATASE"/>
    <property type="match status" value="1"/>
</dbReference>
<dbReference type="PANTHER" id="PTHR47268:SF4">
    <property type="entry name" value="ACYLPHOSPHATASE"/>
    <property type="match status" value="1"/>
</dbReference>
<dbReference type="PROSITE" id="PS00150">
    <property type="entry name" value="ACYLPHOSPHATASE_1"/>
    <property type="match status" value="1"/>
</dbReference>